<proteinExistence type="predicted"/>
<dbReference type="Proteomes" id="UP001224775">
    <property type="component" value="Unassembled WGS sequence"/>
</dbReference>
<evidence type="ECO:0000313" key="2">
    <source>
        <dbReference type="Proteomes" id="UP001224775"/>
    </source>
</evidence>
<comment type="caution">
    <text evidence="1">The sequence shown here is derived from an EMBL/GenBank/DDBJ whole genome shotgun (WGS) entry which is preliminary data.</text>
</comment>
<reference evidence="1" key="1">
    <citation type="submission" date="2023-06" db="EMBL/GenBank/DDBJ databases">
        <title>Survivors Of The Sea: Transcriptome response of Skeletonema marinoi to long-term dormancy.</title>
        <authorList>
            <person name="Pinder M.I.M."/>
            <person name="Kourtchenko O."/>
            <person name="Robertson E.K."/>
            <person name="Larsson T."/>
            <person name="Maumus F."/>
            <person name="Osuna-Cruz C.M."/>
            <person name="Vancaester E."/>
            <person name="Stenow R."/>
            <person name="Vandepoele K."/>
            <person name="Ploug H."/>
            <person name="Bruchert V."/>
            <person name="Godhe A."/>
            <person name="Topel M."/>
        </authorList>
    </citation>
    <scope>NUCLEOTIDE SEQUENCE</scope>
    <source>
        <strain evidence="1">R05AC</strain>
    </source>
</reference>
<organism evidence="1 2">
    <name type="scientific">Skeletonema marinoi</name>
    <dbReference type="NCBI Taxonomy" id="267567"/>
    <lineage>
        <taxon>Eukaryota</taxon>
        <taxon>Sar</taxon>
        <taxon>Stramenopiles</taxon>
        <taxon>Ochrophyta</taxon>
        <taxon>Bacillariophyta</taxon>
        <taxon>Coscinodiscophyceae</taxon>
        <taxon>Thalassiosirophycidae</taxon>
        <taxon>Thalassiosirales</taxon>
        <taxon>Skeletonemataceae</taxon>
        <taxon>Skeletonema</taxon>
        <taxon>Skeletonema marinoi-dohrnii complex</taxon>
    </lineage>
</organism>
<accession>A0AAD8XVI5</accession>
<name>A0AAD8XVI5_9STRA</name>
<sequence>MFYDVKSPGLRINLGIMLFYNILKYAPPLNLDIDKENMSAADYAEYIGDKAIPLDTMMEVSSPLECFLENAPAFCKPIEGEGEKHQSVCDLGYLDKYQVKAGTSSYRYGGKAIVEEGDIVAISGVKKGEADFDRKLNIFLASFAVHVVLVRHAIMGHLAMYQKYMMKLTVGRSDAQKKLWNEHKSPNELMKALTPRATNSVNFKIQVLIGPGNSLVGRATSFTNESLMAVNVEKYKEYSAMDPNQMVGYIGSQGSARRNSACQKSWEAAQDVVNFICRDISSQLEGTDDLLDLAMLLWTGTFFHGFIGDFQLDNVIRGNLPFLATGETHRQTVAYGTLSTTIGTSTAQRTMDMRTLSKFFETKEDRKAWQQYHESLAECAKMTGINKFSYDGHVYNAIDF</sequence>
<protein>
    <submittedName>
        <fullName evidence="1">Uncharacterized protein</fullName>
    </submittedName>
</protein>
<dbReference type="EMBL" id="JATAAI010000038">
    <property type="protein sequence ID" value="KAK1734477.1"/>
    <property type="molecule type" value="Genomic_DNA"/>
</dbReference>
<keyword evidence="2" id="KW-1185">Reference proteome</keyword>
<gene>
    <name evidence="1" type="ORF">QTG54_014725</name>
</gene>
<evidence type="ECO:0000313" key="1">
    <source>
        <dbReference type="EMBL" id="KAK1734477.1"/>
    </source>
</evidence>
<dbReference type="AlphaFoldDB" id="A0AAD8XVI5"/>